<protein>
    <submittedName>
        <fullName evidence="1">Uncharacterized protein</fullName>
    </submittedName>
</protein>
<organism evidence="1 2">
    <name type="scientific">Paralvinella palmiformis</name>
    <dbReference type="NCBI Taxonomy" id="53620"/>
    <lineage>
        <taxon>Eukaryota</taxon>
        <taxon>Metazoa</taxon>
        <taxon>Spiralia</taxon>
        <taxon>Lophotrochozoa</taxon>
        <taxon>Annelida</taxon>
        <taxon>Polychaeta</taxon>
        <taxon>Sedentaria</taxon>
        <taxon>Canalipalpata</taxon>
        <taxon>Terebellida</taxon>
        <taxon>Terebelliformia</taxon>
        <taxon>Alvinellidae</taxon>
        <taxon>Paralvinella</taxon>
    </lineage>
</organism>
<accession>A0AAD9NB19</accession>
<name>A0AAD9NB19_9ANNE</name>
<evidence type="ECO:0000313" key="2">
    <source>
        <dbReference type="Proteomes" id="UP001208570"/>
    </source>
</evidence>
<evidence type="ECO:0000313" key="1">
    <source>
        <dbReference type="EMBL" id="KAK2160644.1"/>
    </source>
</evidence>
<comment type="caution">
    <text evidence="1">The sequence shown here is derived from an EMBL/GenBank/DDBJ whole genome shotgun (WGS) entry which is preliminary data.</text>
</comment>
<dbReference type="Gene3D" id="2.60.120.260">
    <property type="entry name" value="Galactose-binding domain-like"/>
    <property type="match status" value="1"/>
</dbReference>
<dbReference type="SUPFAM" id="SSF49785">
    <property type="entry name" value="Galactose-binding domain-like"/>
    <property type="match status" value="1"/>
</dbReference>
<sequence>MTARVYVMGLVRHYTFLSKKGRHSGFSSLKKRPDRLFAILGVSLCRYFSYAGYLVKVTNYASCCSASSTHKDDTCEKLTDDNLLTYPQTRANADNQWVKLEFRRLLEVHAIHLWSNQLTKGQCRELVFTFSSGDSVRVSSIDTFDFATGQFVQLLSARILIFRLTCGPPAGRAHCATCAIRISALD</sequence>
<dbReference type="InterPro" id="IPR008979">
    <property type="entry name" value="Galactose-bd-like_sf"/>
</dbReference>
<reference evidence="1" key="1">
    <citation type="journal article" date="2023" name="Mol. Biol. Evol.">
        <title>Third-Generation Sequencing Reveals the Adaptive Role of the Epigenome in Three Deep-Sea Polychaetes.</title>
        <authorList>
            <person name="Perez M."/>
            <person name="Aroh O."/>
            <person name="Sun Y."/>
            <person name="Lan Y."/>
            <person name="Juniper S.K."/>
            <person name="Young C.R."/>
            <person name="Angers B."/>
            <person name="Qian P.Y."/>
        </authorList>
    </citation>
    <scope>NUCLEOTIDE SEQUENCE</scope>
    <source>
        <strain evidence="1">P08H-3</strain>
    </source>
</reference>
<proteinExistence type="predicted"/>
<keyword evidence="2" id="KW-1185">Reference proteome</keyword>
<dbReference type="EMBL" id="JAODUP010000128">
    <property type="protein sequence ID" value="KAK2160644.1"/>
    <property type="molecule type" value="Genomic_DNA"/>
</dbReference>
<dbReference type="Proteomes" id="UP001208570">
    <property type="component" value="Unassembled WGS sequence"/>
</dbReference>
<dbReference type="AlphaFoldDB" id="A0AAD9NB19"/>
<gene>
    <name evidence="1" type="ORF">LSH36_128g00013</name>
</gene>